<gene>
    <name evidence="2" type="ORF">PFISCL1PPCAC_2369</name>
</gene>
<sequence length="126" mass="14165">MDLHASGDSVDLPKMPIQTTPKSIHSAKRRSVDPAAGDFDESAIVDEMKKLCNEDNDFDDEPREESVKTDSSESSVDDYKKMIASDSYWSSKLRAQRRVAKRRTPISSTGDVRVRRILADEPSFSQ</sequence>
<comment type="caution">
    <text evidence="2">The sequence shown here is derived from an EMBL/GenBank/DDBJ whole genome shotgun (WGS) entry which is preliminary data.</text>
</comment>
<feature type="region of interest" description="Disordered" evidence="1">
    <location>
        <begin position="1"/>
        <end position="40"/>
    </location>
</feature>
<feature type="region of interest" description="Disordered" evidence="1">
    <location>
        <begin position="52"/>
        <end position="77"/>
    </location>
</feature>
<proteinExistence type="predicted"/>
<protein>
    <submittedName>
        <fullName evidence="2">Uncharacterized protein</fullName>
    </submittedName>
</protein>
<feature type="compositionally biased region" description="Acidic residues" evidence="1">
    <location>
        <begin position="54"/>
        <end position="63"/>
    </location>
</feature>
<evidence type="ECO:0000313" key="3">
    <source>
        <dbReference type="Proteomes" id="UP001432322"/>
    </source>
</evidence>
<dbReference type="Proteomes" id="UP001432322">
    <property type="component" value="Unassembled WGS sequence"/>
</dbReference>
<organism evidence="2 3">
    <name type="scientific">Pristionchus fissidentatus</name>
    <dbReference type="NCBI Taxonomy" id="1538716"/>
    <lineage>
        <taxon>Eukaryota</taxon>
        <taxon>Metazoa</taxon>
        <taxon>Ecdysozoa</taxon>
        <taxon>Nematoda</taxon>
        <taxon>Chromadorea</taxon>
        <taxon>Rhabditida</taxon>
        <taxon>Rhabditina</taxon>
        <taxon>Diplogasteromorpha</taxon>
        <taxon>Diplogasteroidea</taxon>
        <taxon>Neodiplogasteridae</taxon>
        <taxon>Pristionchus</taxon>
    </lineage>
</organism>
<dbReference type="EMBL" id="BTSY01000001">
    <property type="protein sequence ID" value="GMT11072.1"/>
    <property type="molecule type" value="Genomic_DNA"/>
</dbReference>
<evidence type="ECO:0000313" key="2">
    <source>
        <dbReference type="EMBL" id="GMT11072.1"/>
    </source>
</evidence>
<keyword evidence="3" id="KW-1185">Reference proteome</keyword>
<name>A0AAV5UWV0_9BILA</name>
<reference evidence="2" key="1">
    <citation type="submission" date="2023-10" db="EMBL/GenBank/DDBJ databases">
        <title>Genome assembly of Pristionchus species.</title>
        <authorList>
            <person name="Yoshida K."/>
            <person name="Sommer R.J."/>
        </authorList>
    </citation>
    <scope>NUCLEOTIDE SEQUENCE</scope>
    <source>
        <strain evidence="2">RS5133</strain>
    </source>
</reference>
<evidence type="ECO:0000256" key="1">
    <source>
        <dbReference type="SAM" id="MobiDB-lite"/>
    </source>
</evidence>
<feature type="compositionally biased region" description="Basic and acidic residues" evidence="1">
    <location>
        <begin position="64"/>
        <end position="77"/>
    </location>
</feature>
<accession>A0AAV5UWV0</accession>
<dbReference type="AlphaFoldDB" id="A0AAV5UWV0"/>